<evidence type="ECO:0000313" key="3">
    <source>
        <dbReference type="Proteomes" id="UP000243255"/>
    </source>
</evidence>
<keyword evidence="1" id="KW-1133">Transmembrane helix</keyword>
<protein>
    <submittedName>
        <fullName evidence="2">Uncharacterized protein</fullName>
    </submittedName>
</protein>
<proteinExistence type="predicted"/>
<name>A0A1M5NEP5_9FIRM</name>
<dbReference type="OrthoDB" id="3196385at2"/>
<organism evidence="2 3">
    <name type="scientific">Asaccharospora irregularis DSM 2635</name>
    <dbReference type="NCBI Taxonomy" id="1121321"/>
    <lineage>
        <taxon>Bacteria</taxon>
        <taxon>Bacillati</taxon>
        <taxon>Bacillota</taxon>
        <taxon>Clostridia</taxon>
        <taxon>Peptostreptococcales</taxon>
        <taxon>Peptostreptococcaceae</taxon>
        <taxon>Asaccharospora</taxon>
    </lineage>
</organism>
<keyword evidence="1" id="KW-0472">Membrane</keyword>
<evidence type="ECO:0000313" key="2">
    <source>
        <dbReference type="EMBL" id="SHG87927.1"/>
    </source>
</evidence>
<evidence type="ECO:0000256" key="1">
    <source>
        <dbReference type="SAM" id="Phobius"/>
    </source>
</evidence>
<dbReference type="AlphaFoldDB" id="A0A1M5NEP5"/>
<gene>
    <name evidence="2" type="ORF">SAMN04488530_11027</name>
</gene>
<dbReference type="Proteomes" id="UP000243255">
    <property type="component" value="Unassembled WGS sequence"/>
</dbReference>
<keyword evidence="3" id="KW-1185">Reference proteome</keyword>
<dbReference type="STRING" id="1121321.SAMN04488530_11027"/>
<dbReference type="EMBL" id="FQWX01000010">
    <property type="protein sequence ID" value="SHG87927.1"/>
    <property type="molecule type" value="Genomic_DNA"/>
</dbReference>
<accession>A0A1M5NEP5</accession>
<feature type="transmembrane region" description="Helical" evidence="1">
    <location>
        <begin position="205"/>
        <end position="223"/>
    </location>
</feature>
<feature type="transmembrane region" description="Helical" evidence="1">
    <location>
        <begin position="235"/>
        <end position="253"/>
    </location>
</feature>
<keyword evidence="1" id="KW-0812">Transmembrane</keyword>
<dbReference type="RefSeq" id="WP_073125313.1">
    <property type="nucleotide sequence ID" value="NZ_BAABCH010000101.1"/>
</dbReference>
<sequence length="372" mass="42476">MAKMLKSKYNSSGERCVDACLNYGGLRYTNEDGSPIKIEIPCDRYEEAISDFEDRIKEGLTETIMNPKEILVRGNITYNQAKSIAIEGKVRGLDFFEIDGSVECDHILGISGSIEYALAIWNGSTKDEALLKAVVRSIKIYGEDFIKELTLDEKVDKSLYMRFAKGLYSVENMIDVDLYVCKNYGIDNEIYFEDLDPKEKVIKNMNLPLGVLGAFLGFILVQVPTNFGQNIENKMLYLALTITVMFIFMMIFIKGIKFAKDKYVQNSTYLIMEMFNDELEKSCYENLLTEKEYKLILKNITRGEVSKLLLDMKGSVNKKLSCNTIVTKETKFTLDARRMVVLPSEFEIIQMVSKLVGTYQDKLANDYNVNNV</sequence>
<reference evidence="3" key="1">
    <citation type="submission" date="2016-11" db="EMBL/GenBank/DDBJ databases">
        <authorList>
            <person name="Varghese N."/>
            <person name="Submissions S."/>
        </authorList>
    </citation>
    <scope>NUCLEOTIDE SEQUENCE [LARGE SCALE GENOMIC DNA]</scope>
    <source>
        <strain evidence="3">DSM 2635</strain>
    </source>
</reference>